<keyword evidence="1" id="KW-0472">Membrane</keyword>
<gene>
    <name evidence="2" type="ORF">BJG93_10050</name>
</gene>
<dbReference type="EMBL" id="CP017561">
    <property type="protein sequence ID" value="APA85695.1"/>
    <property type="molecule type" value="Genomic_DNA"/>
</dbReference>
<accession>A0A1I9YHB2</accession>
<name>A0A1I9YHB2_9BURK</name>
<evidence type="ECO:0000256" key="1">
    <source>
        <dbReference type="SAM" id="Phobius"/>
    </source>
</evidence>
<feature type="transmembrane region" description="Helical" evidence="1">
    <location>
        <begin position="40"/>
        <end position="58"/>
    </location>
</feature>
<evidence type="ECO:0000313" key="2">
    <source>
        <dbReference type="EMBL" id="APA85695.1"/>
    </source>
</evidence>
<keyword evidence="1" id="KW-0812">Transmembrane</keyword>
<keyword evidence="1" id="KW-1133">Transmembrane helix</keyword>
<proteinExistence type="predicted"/>
<reference evidence="2" key="1">
    <citation type="submission" date="2016-09" db="EMBL/GenBank/DDBJ databases">
        <title>The Complete Genome of Burkholderia sprentiae wsm5005.</title>
        <authorList>
            <person name="De Meyer S."/>
            <person name="Wang P."/>
            <person name="Terpolilli J."/>
        </authorList>
    </citation>
    <scope>NUCLEOTIDE SEQUENCE [LARGE SCALE GENOMIC DNA]</scope>
    <source>
        <strain evidence="2">WSM5005</strain>
    </source>
</reference>
<dbReference type="AlphaFoldDB" id="A0A1I9YHB2"/>
<protein>
    <submittedName>
        <fullName evidence="2">Uncharacterized protein</fullName>
    </submittedName>
</protein>
<organism evidence="2">
    <name type="scientific">Paraburkholderia sprentiae WSM5005</name>
    <dbReference type="NCBI Taxonomy" id="754502"/>
    <lineage>
        <taxon>Bacteria</taxon>
        <taxon>Pseudomonadati</taxon>
        <taxon>Pseudomonadota</taxon>
        <taxon>Betaproteobacteria</taxon>
        <taxon>Burkholderiales</taxon>
        <taxon>Burkholderiaceae</taxon>
        <taxon>Paraburkholderia</taxon>
    </lineage>
</organism>
<sequence>MLLFDTIFMQLAHKVQPWSAIIGQATRSGRSRSKHRKNQTSILLFLYITGVIMSELFVTPTLAHDHPIFRHAIHVR</sequence>